<feature type="region of interest" description="Disordered" evidence="1">
    <location>
        <begin position="51"/>
        <end position="74"/>
    </location>
</feature>
<dbReference type="EMBL" id="LR215063">
    <property type="protein sequence ID" value="VEV55786.1"/>
    <property type="molecule type" value="Genomic_DNA"/>
</dbReference>
<gene>
    <name evidence="3" type="ORF">PVVCY_0701620</name>
    <name evidence="2" type="ORF">YYE_04247</name>
</gene>
<evidence type="ECO:0000313" key="3">
    <source>
        <dbReference type="EMBL" id="VEV55786.1"/>
    </source>
</evidence>
<proteinExistence type="predicted"/>
<evidence type="ECO:0000256" key="1">
    <source>
        <dbReference type="SAM" id="MobiDB-lite"/>
    </source>
</evidence>
<dbReference type="Proteomes" id="UP000290582">
    <property type="component" value="Chromosome PVVCY_07"/>
</dbReference>
<sequence length="316" mass="36320">MTPNHVAKKPVKSNPYANFADENEIRDAPNVHDSIKTMQLRIAHLMNRNKNDDDLKKNVNFNESPGTESGVGTKKLSAENSAISKLLNNKLFQRNSCPNVSIPTNNKSIDKEPVLGKSPKSFAHDKISNLNKMIDANYKKKLTTTLQTRNNKYDDKKNIKCDSKERNSNIKKQNVSNSFCNKIKNLSINRSKYSGLTHVTSDNEENNTCINKFQDSKSYKSRSLIKNETNDLSYFKNKNTLTDDSTCTPDEENSNNELPKKKSTHFFLYFLNLKKKKKKNRNSNEDKQKTQKIPSYPNDITPPKKNKRSLKHLFFH</sequence>
<accession>A0A081IAU3</accession>
<protein>
    <submittedName>
        <fullName evidence="2">Uncharacterized protein</fullName>
    </submittedName>
</protein>
<reference evidence="2 4" key="1">
    <citation type="submission" date="2013-02" db="EMBL/GenBank/DDBJ databases">
        <title>The Genome Sequence of Plasmodium vinckei vinckei.</title>
        <authorList>
            <consortium name="The Broad Institute Genome Sequencing Platform"/>
            <consortium name="The Broad Institute Genome Sequencing Center for Infectious Disease"/>
            <person name="Neafsey D."/>
            <person name="Cheeseman I."/>
            <person name="Volkman S."/>
            <person name="Adams J."/>
            <person name="Walker B."/>
            <person name="Young S.K."/>
            <person name="Zeng Q."/>
            <person name="Gargeya S."/>
            <person name="Fitzgerald M."/>
            <person name="Haas B."/>
            <person name="Abouelleil A."/>
            <person name="Alvarado L."/>
            <person name="Arachchi H.M."/>
            <person name="Berlin A.M."/>
            <person name="Chapman S.B."/>
            <person name="Dewar J."/>
            <person name="Goldberg J."/>
            <person name="Griggs A."/>
            <person name="Gujja S."/>
            <person name="Hansen M."/>
            <person name="Howarth C."/>
            <person name="Imamovic A."/>
            <person name="Larimer J."/>
            <person name="McCowan C."/>
            <person name="Murphy C."/>
            <person name="Neiman D."/>
            <person name="Pearson M."/>
            <person name="Priest M."/>
            <person name="Roberts A."/>
            <person name="Saif S."/>
            <person name="Shea T."/>
            <person name="Sisk P."/>
            <person name="Sykes S."/>
            <person name="Wortman J."/>
            <person name="Nusbaum C."/>
            <person name="Birren B."/>
        </authorList>
    </citation>
    <scope>NUCLEOTIDE SEQUENCE [LARGE SCALE GENOMIC DNA]</scope>
    <source>
        <strain evidence="2">Vinckei</strain>
        <strain evidence="4">vinckei</strain>
    </source>
</reference>
<dbReference type="KEGG" id="pvv:PVVCY_0701620"/>
<feature type="compositionally biased region" description="Basic residues" evidence="1">
    <location>
        <begin position="304"/>
        <end position="316"/>
    </location>
</feature>
<organism evidence="2 4">
    <name type="scientific">Plasmodium vinckei vinckei</name>
    <dbReference type="NCBI Taxonomy" id="54757"/>
    <lineage>
        <taxon>Eukaryota</taxon>
        <taxon>Sar</taxon>
        <taxon>Alveolata</taxon>
        <taxon>Apicomplexa</taxon>
        <taxon>Aconoidasida</taxon>
        <taxon>Haemosporida</taxon>
        <taxon>Plasmodiidae</taxon>
        <taxon>Plasmodium</taxon>
        <taxon>Plasmodium (Vinckeia)</taxon>
    </lineage>
</organism>
<feature type="region of interest" description="Disordered" evidence="1">
    <location>
        <begin position="276"/>
        <end position="316"/>
    </location>
</feature>
<dbReference type="EMBL" id="KL446954">
    <property type="protein sequence ID" value="KEG00801.1"/>
    <property type="molecule type" value="Genomic_DNA"/>
</dbReference>
<dbReference type="GeneID" id="19962453"/>
<dbReference type="Proteomes" id="UP000030681">
    <property type="component" value="Unassembled WGS sequence"/>
</dbReference>
<evidence type="ECO:0000313" key="2">
    <source>
        <dbReference type="EMBL" id="KEG00801.1"/>
    </source>
</evidence>
<evidence type="ECO:0000313" key="4">
    <source>
        <dbReference type="Proteomes" id="UP000030681"/>
    </source>
</evidence>
<name>A0A081IAU3_PLAVN</name>
<evidence type="ECO:0000313" key="5">
    <source>
        <dbReference type="Proteomes" id="UP000290582"/>
    </source>
</evidence>
<dbReference type="RefSeq" id="XP_008626110.1">
    <property type="nucleotide sequence ID" value="XM_008627888.1"/>
</dbReference>
<dbReference type="AlphaFoldDB" id="A0A081IAU3"/>
<dbReference type="VEuPathDB" id="PlasmoDB:PVVCY_0701620"/>
<reference evidence="3 5" key="2">
    <citation type="submission" date="2019-01" db="EMBL/GenBank/DDBJ databases">
        <authorList>
            <person name="Ramaprasad A."/>
        </authorList>
    </citation>
    <scope>NUCLEOTIDE SEQUENCE [LARGE SCALE GENOMIC DNA]</scope>
</reference>
<dbReference type="OrthoDB" id="372675at2759"/>